<feature type="chain" id="PRO_5045516962" evidence="2">
    <location>
        <begin position="25"/>
        <end position="414"/>
    </location>
</feature>
<feature type="compositionally biased region" description="Polar residues" evidence="1">
    <location>
        <begin position="218"/>
        <end position="228"/>
    </location>
</feature>
<gene>
    <name evidence="3" type="ORF">SLS60_002378</name>
</gene>
<keyword evidence="2" id="KW-0732">Signal</keyword>
<evidence type="ECO:0000313" key="4">
    <source>
        <dbReference type="Proteomes" id="UP001521785"/>
    </source>
</evidence>
<feature type="signal peptide" evidence="2">
    <location>
        <begin position="1"/>
        <end position="24"/>
    </location>
</feature>
<name>A0ABR3S2N0_9PLEO</name>
<keyword evidence="4" id="KW-1185">Reference proteome</keyword>
<dbReference type="InterPro" id="IPR023296">
    <property type="entry name" value="Glyco_hydro_beta-prop_sf"/>
</dbReference>
<dbReference type="SUPFAM" id="SSF75005">
    <property type="entry name" value="Arabinanase/levansucrase/invertase"/>
    <property type="match status" value="1"/>
</dbReference>
<dbReference type="Gene3D" id="2.115.10.20">
    <property type="entry name" value="Glycosyl hydrolase domain, family 43"/>
    <property type="match status" value="1"/>
</dbReference>
<accession>A0ABR3S2N0</accession>
<sequence>MFAIGSLQDISLAALIFFVILTHAQDSIPVYPITNVDPVAGTGYFSDPFHVPYQNSKDIYISGTTHQYLECNNSLQSECASLHRNEYNNSQSLIQAAGAAGTTICSAAGIHPYQTGSGASRSWDAVVTLHVQNTTDCDGISGWSVIVHAHPQSSSGVEVPPTSWIGDKVLVGSFSERVDANYDGKYFQTPGGQLYLVYQKQVSKQPKRDGVVAWPMDSPTTKTPGSNPTVLLLPHDDMNSENYVAGDPGFKLIETGNMRAVNGKFLMAYSVGAFNHKTYKLGIAYSDTFLPAEGQQYRKVMKNNPDHLWNSQNEKEIYYLLQADEKHDGWHYIGDQVLAPGVPTVSKIGANDGWVLTFAGYDPQDAPMQAGTNKFLGNHRRPYFINLDVKVPVSPSVEQANDTEMQNWITPVHG</sequence>
<evidence type="ECO:0000256" key="1">
    <source>
        <dbReference type="SAM" id="MobiDB-lite"/>
    </source>
</evidence>
<comment type="caution">
    <text evidence="3">The sequence shown here is derived from an EMBL/GenBank/DDBJ whole genome shotgun (WGS) entry which is preliminary data.</text>
</comment>
<evidence type="ECO:0000313" key="3">
    <source>
        <dbReference type="EMBL" id="KAL1610708.1"/>
    </source>
</evidence>
<proteinExistence type="predicted"/>
<organism evidence="3 4">
    <name type="scientific">Paraconiothyrium brasiliense</name>
    <dbReference type="NCBI Taxonomy" id="300254"/>
    <lineage>
        <taxon>Eukaryota</taxon>
        <taxon>Fungi</taxon>
        <taxon>Dikarya</taxon>
        <taxon>Ascomycota</taxon>
        <taxon>Pezizomycotina</taxon>
        <taxon>Dothideomycetes</taxon>
        <taxon>Pleosporomycetidae</taxon>
        <taxon>Pleosporales</taxon>
        <taxon>Massarineae</taxon>
        <taxon>Didymosphaeriaceae</taxon>
        <taxon>Paraconiothyrium</taxon>
    </lineage>
</organism>
<dbReference type="EMBL" id="JAKJXO020000002">
    <property type="protein sequence ID" value="KAL1610708.1"/>
    <property type="molecule type" value="Genomic_DNA"/>
</dbReference>
<dbReference type="Proteomes" id="UP001521785">
    <property type="component" value="Unassembled WGS sequence"/>
</dbReference>
<reference evidence="3 4" key="1">
    <citation type="submission" date="2024-02" db="EMBL/GenBank/DDBJ databases">
        <title>De novo assembly and annotation of 12 fungi associated with fruit tree decline syndrome in Ontario, Canada.</title>
        <authorList>
            <person name="Sulman M."/>
            <person name="Ellouze W."/>
            <person name="Ilyukhin E."/>
        </authorList>
    </citation>
    <scope>NUCLEOTIDE SEQUENCE [LARGE SCALE GENOMIC DNA]</scope>
    <source>
        <strain evidence="3 4">M42-189</strain>
    </source>
</reference>
<protein>
    <submittedName>
        <fullName evidence="3">Uncharacterized protein</fullName>
    </submittedName>
</protein>
<feature type="region of interest" description="Disordered" evidence="1">
    <location>
        <begin position="209"/>
        <end position="228"/>
    </location>
</feature>
<evidence type="ECO:0000256" key="2">
    <source>
        <dbReference type="SAM" id="SignalP"/>
    </source>
</evidence>